<evidence type="ECO:0000256" key="5">
    <source>
        <dbReference type="ARBA" id="ARBA00022787"/>
    </source>
</evidence>
<evidence type="ECO:0000256" key="2">
    <source>
        <dbReference type="ARBA" id="ARBA00022553"/>
    </source>
</evidence>
<evidence type="ECO:0000313" key="16">
    <source>
        <dbReference type="Proteomes" id="UP001142489"/>
    </source>
</evidence>
<feature type="transmembrane region" description="Helical" evidence="12">
    <location>
        <begin position="27"/>
        <end position="46"/>
    </location>
</feature>
<keyword evidence="5" id="KW-1000">Mitochondrion outer membrane</keyword>
<dbReference type="Pfam" id="PF20266">
    <property type="entry name" value="Mab-21_C"/>
    <property type="match status" value="1"/>
</dbReference>
<dbReference type="FunFam" id="3.30.460.90:FF:000002">
    <property type="entry name" value="Mitochondrial dynamics protein MID51"/>
    <property type="match status" value="1"/>
</dbReference>
<keyword evidence="8 12" id="KW-0472">Membrane</keyword>
<evidence type="ECO:0000256" key="10">
    <source>
        <dbReference type="ARBA" id="ARBA00043160"/>
    </source>
</evidence>
<keyword evidence="6 12" id="KW-1133">Transmembrane helix</keyword>
<dbReference type="AlphaFoldDB" id="A0A9Q0XVH4"/>
<keyword evidence="3 12" id="KW-0812">Transmembrane</keyword>
<evidence type="ECO:0000259" key="13">
    <source>
        <dbReference type="Pfam" id="PF20266"/>
    </source>
</evidence>
<keyword evidence="7" id="KW-0496">Mitochondrion</keyword>
<organism evidence="15 16">
    <name type="scientific">Phrynocephalus forsythii</name>
    <dbReference type="NCBI Taxonomy" id="171643"/>
    <lineage>
        <taxon>Eukaryota</taxon>
        <taxon>Metazoa</taxon>
        <taxon>Chordata</taxon>
        <taxon>Craniata</taxon>
        <taxon>Vertebrata</taxon>
        <taxon>Euteleostomi</taxon>
        <taxon>Lepidosauria</taxon>
        <taxon>Squamata</taxon>
        <taxon>Bifurcata</taxon>
        <taxon>Unidentata</taxon>
        <taxon>Episquamata</taxon>
        <taxon>Toxicofera</taxon>
        <taxon>Iguania</taxon>
        <taxon>Acrodonta</taxon>
        <taxon>Agamidae</taxon>
        <taxon>Agaminae</taxon>
        <taxon>Phrynocephalus</taxon>
    </lineage>
</organism>
<comment type="subcellular location">
    <subcellularLocation>
        <location evidence="1">Mitochondrion outer membrane</location>
        <topology evidence="1">Single-pass membrane protein</topology>
    </subcellularLocation>
</comment>
<evidence type="ECO:0000256" key="12">
    <source>
        <dbReference type="SAM" id="Phobius"/>
    </source>
</evidence>
<dbReference type="InterPro" id="IPR046906">
    <property type="entry name" value="Mab-21_HhH/H2TH-like"/>
</dbReference>
<name>A0A9Q0XVH4_9SAUR</name>
<proteinExistence type="predicted"/>
<dbReference type="FunFam" id="1.10.1410.40:FF:000003">
    <property type="entry name" value="Mitochondrial dynamics protein MID51"/>
    <property type="match status" value="1"/>
</dbReference>
<evidence type="ECO:0000256" key="11">
    <source>
        <dbReference type="SAM" id="MobiDB-lite"/>
    </source>
</evidence>
<evidence type="ECO:0000256" key="9">
    <source>
        <dbReference type="ARBA" id="ARBA00041786"/>
    </source>
</evidence>
<dbReference type="Gene3D" id="3.30.460.90">
    <property type="match status" value="1"/>
</dbReference>
<evidence type="ECO:0000256" key="3">
    <source>
        <dbReference type="ARBA" id="ARBA00022692"/>
    </source>
</evidence>
<dbReference type="SMART" id="SM01265">
    <property type="entry name" value="Mab-21"/>
    <property type="match status" value="1"/>
</dbReference>
<dbReference type="GO" id="GO:0090141">
    <property type="term" value="P:positive regulation of mitochondrial fission"/>
    <property type="evidence" value="ECO:0007669"/>
    <property type="project" value="TreeGrafter"/>
</dbReference>
<reference evidence="15" key="1">
    <citation type="journal article" date="2023" name="DNA Res.">
        <title>Chromosome-level genome assembly of Phrynocephalus forsythii using third-generation DNA sequencing and Hi-C analysis.</title>
        <authorList>
            <person name="Qi Y."/>
            <person name="Zhao W."/>
            <person name="Zhao Y."/>
            <person name="Niu C."/>
            <person name="Cao S."/>
            <person name="Zhang Y."/>
        </authorList>
    </citation>
    <scope>NUCLEOTIDE SEQUENCE</scope>
    <source>
        <tissue evidence="15">Muscle</tissue>
    </source>
</reference>
<sequence>MAGAGERKGKKDDNGIGTAIDFVLSNARLVLGVGGAAMLGIATLAVKRMYDRAISAPASPTRLSQSGKRSWEEPSWLGSSSRLLNQDMKTNLSRSLQTLPTDPSAFETDSVKSMKHKSPAKNSQVELKKSRLRMSLQEKLFAYYRRKVAIPVEEQTKAKQAAMDICAELRGFLRAKLPDMPLREMYLSGSLYDDLQVVTADHIQLIVPLVLEQNLWACIPGEDTIMNIPGFCLVRRENPEYFPRGSSYWDRCVVGGYLSPRAVSDAFEKVIAGSINWPAIGTLLDYVIRPAAPLESLTLEVQYERDRHLLIDFLPSVTLGDTVLVAKPHRLAQYDNLWRLSLRPAETARLRALDQADSGCRSLCLKILKAICKLNPALGYLSASQLTNVILHLTQEETDWSQDVLADRFLQALKELIRCLEAGVLPSALNPKVNLFSELTPEEVDELGYTLYCSLSEPEVLLQTK</sequence>
<feature type="domain" description="Mab-21-like HhH/H2TH-like" evidence="13">
    <location>
        <begin position="360"/>
        <end position="447"/>
    </location>
</feature>
<feature type="domain" description="Mitochondrial dynamics protein MID51-like C-terminal" evidence="14">
    <location>
        <begin position="154"/>
        <end position="346"/>
    </location>
</feature>
<dbReference type="OrthoDB" id="5964386at2759"/>
<gene>
    <name evidence="15" type="ORF">JRQ81_016241</name>
</gene>
<dbReference type="EMBL" id="JAPFRF010000006">
    <property type="protein sequence ID" value="KAJ7330067.1"/>
    <property type="molecule type" value="Genomic_DNA"/>
</dbReference>
<dbReference type="Pfam" id="PF21297">
    <property type="entry name" value="MID51-like_C"/>
    <property type="match status" value="1"/>
</dbReference>
<dbReference type="GO" id="GO:0007005">
    <property type="term" value="P:mitochondrion organization"/>
    <property type="evidence" value="ECO:0007669"/>
    <property type="project" value="InterPro"/>
</dbReference>
<evidence type="ECO:0000313" key="15">
    <source>
        <dbReference type="EMBL" id="KAJ7330067.1"/>
    </source>
</evidence>
<evidence type="ECO:0000259" key="14">
    <source>
        <dbReference type="Pfam" id="PF21297"/>
    </source>
</evidence>
<evidence type="ECO:0000256" key="6">
    <source>
        <dbReference type="ARBA" id="ARBA00022989"/>
    </source>
</evidence>
<dbReference type="GO" id="GO:0000166">
    <property type="term" value="F:nucleotide binding"/>
    <property type="evidence" value="ECO:0007669"/>
    <property type="project" value="UniProtKB-KW"/>
</dbReference>
<evidence type="ECO:0000256" key="1">
    <source>
        <dbReference type="ARBA" id="ARBA00004572"/>
    </source>
</evidence>
<feature type="region of interest" description="Disordered" evidence="11">
    <location>
        <begin position="94"/>
        <end position="123"/>
    </location>
</feature>
<evidence type="ECO:0000256" key="7">
    <source>
        <dbReference type="ARBA" id="ARBA00023128"/>
    </source>
</evidence>
<keyword evidence="16" id="KW-1185">Reference proteome</keyword>
<protein>
    <recommendedName>
        <fullName evidence="9">Mitochondrial elongation factor 1</fullName>
    </recommendedName>
    <alternativeName>
        <fullName evidence="10">Smith-Magenis syndrome chromosomal region candidate gene 7 protein-like</fullName>
    </alternativeName>
</protein>
<dbReference type="Gene3D" id="1.10.1410.40">
    <property type="match status" value="1"/>
</dbReference>
<dbReference type="InterPro" id="IPR045909">
    <property type="entry name" value="MID49/MID51"/>
</dbReference>
<dbReference type="InterPro" id="IPR049097">
    <property type="entry name" value="MID51-like_C"/>
</dbReference>
<dbReference type="PANTHER" id="PTHR16451:SF12">
    <property type="entry name" value="MITOCHONDRIAL DYNAMICS PROTEIN MIEF1"/>
    <property type="match status" value="1"/>
</dbReference>
<keyword evidence="4" id="KW-0547">Nucleotide-binding</keyword>
<evidence type="ECO:0000256" key="4">
    <source>
        <dbReference type="ARBA" id="ARBA00022741"/>
    </source>
</evidence>
<evidence type="ECO:0000256" key="8">
    <source>
        <dbReference type="ARBA" id="ARBA00023136"/>
    </source>
</evidence>
<dbReference type="Proteomes" id="UP001142489">
    <property type="component" value="Unassembled WGS sequence"/>
</dbReference>
<keyword evidence="2" id="KW-0597">Phosphoprotein</keyword>
<comment type="caution">
    <text evidence="15">The sequence shown here is derived from an EMBL/GenBank/DDBJ whole genome shotgun (WGS) entry which is preliminary data.</text>
</comment>
<dbReference type="PANTHER" id="PTHR16451">
    <property type="entry name" value="MITOCHONDRIAL DYNAMICS PROTEINS 49/51 FAMILY MEMBER"/>
    <property type="match status" value="1"/>
</dbReference>
<dbReference type="InterPro" id="IPR024810">
    <property type="entry name" value="MAB21L/cGLR"/>
</dbReference>
<accession>A0A9Q0XVH4</accession>
<dbReference type="GO" id="GO:0005741">
    <property type="term" value="C:mitochondrial outer membrane"/>
    <property type="evidence" value="ECO:0007669"/>
    <property type="project" value="UniProtKB-SubCell"/>
</dbReference>